<gene>
    <name evidence="2" type="ORF">FSB_LOCUS15284</name>
</gene>
<dbReference type="EMBL" id="OIVN01000918">
    <property type="protein sequence ID" value="SPC87402.1"/>
    <property type="molecule type" value="Genomic_DNA"/>
</dbReference>
<reference evidence="2" key="1">
    <citation type="submission" date="2018-02" db="EMBL/GenBank/DDBJ databases">
        <authorList>
            <person name="Cohen D.B."/>
            <person name="Kent A.D."/>
        </authorList>
    </citation>
    <scope>NUCLEOTIDE SEQUENCE</scope>
</reference>
<dbReference type="SUPFAM" id="SSF56219">
    <property type="entry name" value="DNase I-like"/>
    <property type="match status" value="1"/>
</dbReference>
<feature type="region of interest" description="Disordered" evidence="1">
    <location>
        <begin position="116"/>
        <end position="140"/>
    </location>
</feature>
<dbReference type="PANTHER" id="PTHR33710">
    <property type="entry name" value="BNAC02G09200D PROTEIN"/>
    <property type="match status" value="1"/>
</dbReference>
<name>A0A2N9FJG9_FAGSY</name>
<evidence type="ECO:0008006" key="3">
    <source>
        <dbReference type="Google" id="ProtNLM"/>
    </source>
</evidence>
<dbReference type="AlphaFoldDB" id="A0A2N9FJG9"/>
<dbReference type="PANTHER" id="PTHR33710:SF77">
    <property type="entry name" value="DNASE I-LIKE SUPERFAMILY PROTEIN"/>
    <property type="match status" value="1"/>
</dbReference>
<evidence type="ECO:0000313" key="2">
    <source>
        <dbReference type="EMBL" id="SPC87402.1"/>
    </source>
</evidence>
<feature type="compositionally biased region" description="Basic and acidic residues" evidence="1">
    <location>
        <begin position="116"/>
        <end position="135"/>
    </location>
</feature>
<protein>
    <recommendedName>
        <fullName evidence="3">Endonuclease/exonuclease/phosphatase domain-containing protein</fullName>
    </recommendedName>
</protein>
<accession>A0A2N9FJG9</accession>
<proteinExistence type="predicted"/>
<dbReference type="InterPro" id="IPR036691">
    <property type="entry name" value="Endo/exonu/phosph_ase_sf"/>
</dbReference>
<sequence>MLSEEAGADIRNRISRFISNNEWKATSEQTKYLRVRVEVPIDKPFRRGSFVTSSKGDKFWRQDDGGTCFEGYGSGEPKNKEREHSGKRDITIEDSAPITKSMESTAVVCELNHTEEESDRGRVVSEPINEGKEGCSKLGGRGLDSVGDTRAITKEEKEGEGDMRHHIDSHICMEDGRIWRLMGFYGRPEEDRKWQSWALLDHLNRMASFWWLVIGDFNEILVQEEKMGLFDRPLRRMVNFGDVLNRCDSVDMGFRGYKFTWDNNRGGRANVQERLDRALSNPSWADWFVEYQVIHLPFFMSDHSPILVEMGGPMIHHRWKAKLHRFEEKWLADPECEEVVQQLWNMEEEYESPMYRLNEKIKLCRIGLVNWRKMRFGETQCHVKSRLDMVEALAHDNKDGKHRPYI</sequence>
<organism evidence="2">
    <name type="scientific">Fagus sylvatica</name>
    <name type="common">Beechnut</name>
    <dbReference type="NCBI Taxonomy" id="28930"/>
    <lineage>
        <taxon>Eukaryota</taxon>
        <taxon>Viridiplantae</taxon>
        <taxon>Streptophyta</taxon>
        <taxon>Embryophyta</taxon>
        <taxon>Tracheophyta</taxon>
        <taxon>Spermatophyta</taxon>
        <taxon>Magnoliopsida</taxon>
        <taxon>eudicotyledons</taxon>
        <taxon>Gunneridae</taxon>
        <taxon>Pentapetalae</taxon>
        <taxon>rosids</taxon>
        <taxon>fabids</taxon>
        <taxon>Fagales</taxon>
        <taxon>Fagaceae</taxon>
        <taxon>Fagus</taxon>
    </lineage>
</organism>
<evidence type="ECO:0000256" key="1">
    <source>
        <dbReference type="SAM" id="MobiDB-lite"/>
    </source>
</evidence>
<dbReference type="Gene3D" id="3.60.10.10">
    <property type="entry name" value="Endonuclease/exonuclease/phosphatase"/>
    <property type="match status" value="1"/>
</dbReference>